<evidence type="ECO:0000256" key="3">
    <source>
        <dbReference type="ARBA" id="ARBA00023163"/>
    </source>
</evidence>
<dbReference type="KEGG" id="mtua:CSH63_03975"/>
<dbReference type="Gene3D" id="1.10.10.10">
    <property type="entry name" value="Winged helix-like DNA-binding domain superfamily/Winged helix DNA-binding domain"/>
    <property type="match status" value="1"/>
</dbReference>
<gene>
    <name evidence="5" type="ORF">CSH63_03975</name>
</gene>
<dbReference type="SMART" id="SM00345">
    <property type="entry name" value="HTH_GNTR"/>
    <property type="match status" value="1"/>
</dbReference>
<dbReference type="CDD" id="cd07377">
    <property type="entry name" value="WHTH_GntR"/>
    <property type="match status" value="1"/>
</dbReference>
<dbReference type="InterPro" id="IPR036390">
    <property type="entry name" value="WH_DNA-bd_sf"/>
</dbReference>
<dbReference type="PROSITE" id="PS50949">
    <property type="entry name" value="HTH_GNTR"/>
    <property type="match status" value="1"/>
</dbReference>
<dbReference type="GO" id="GO:0045892">
    <property type="term" value="P:negative regulation of DNA-templated transcription"/>
    <property type="evidence" value="ECO:0007669"/>
    <property type="project" value="TreeGrafter"/>
</dbReference>
<dbReference type="SUPFAM" id="SSF46785">
    <property type="entry name" value="Winged helix' DNA-binding domain"/>
    <property type="match status" value="1"/>
</dbReference>
<name>A0A386WGK3_9ACTN</name>
<dbReference type="Gene3D" id="3.40.1410.10">
    <property type="entry name" value="Chorismate lyase-like"/>
    <property type="match status" value="1"/>
</dbReference>
<keyword evidence="1" id="KW-0805">Transcription regulation</keyword>
<dbReference type="Proteomes" id="UP000267804">
    <property type="component" value="Chromosome"/>
</dbReference>
<proteinExistence type="predicted"/>
<reference evidence="5 6" key="1">
    <citation type="submission" date="2017-10" db="EMBL/GenBank/DDBJ databases">
        <title>Integration of genomic and chemical information greatly accelerates assignment of the full stereostructure of myelolactone, a potent inhibitor of myeloma from a marine-derived Micromonospora.</title>
        <authorList>
            <person name="Kim M.C."/>
            <person name="Machado H."/>
            <person name="Jensen P.R."/>
            <person name="Fenical W."/>
        </authorList>
    </citation>
    <scope>NUCLEOTIDE SEQUENCE [LARGE SCALE GENOMIC DNA]</scope>
    <source>
        <strain evidence="5 6">CNY-010</strain>
    </source>
</reference>
<dbReference type="GO" id="GO:0003700">
    <property type="term" value="F:DNA-binding transcription factor activity"/>
    <property type="evidence" value="ECO:0007669"/>
    <property type="project" value="InterPro"/>
</dbReference>
<sequence length="269" mass="30065">MREGVGVAQQPKYRQIAAELREQIVSGALRVGDRLPTEPQLQEQYRVSRNTVRDATALLVNEGLVESVPGRSGGMVVRKKVTLTFHAHRAEMPGPTAETDAWRSEVVRQGYEASQDFRLTIEVLPAELAERLHVDPESSAVLRRCVRYINGHPSSVQDTYYPMDLANEVQELLSPKDIPQGTTRLLAERGYSQTGYYDEYVSRMPTPEEAALLGLQPGTTVLQYIRTGYTEQRPVRVSINVFAGDRNRIVSTHGDASVIATFRPEESPE</sequence>
<dbReference type="Pfam" id="PF07702">
    <property type="entry name" value="UTRA"/>
    <property type="match status" value="1"/>
</dbReference>
<dbReference type="InterPro" id="IPR050679">
    <property type="entry name" value="Bact_HTH_transcr_reg"/>
</dbReference>
<dbReference type="PANTHER" id="PTHR44846:SF17">
    <property type="entry name" value="GNTR-FAMILY TRANSCRIPTIONAL REGULATOR"/>
    <property type="match status" value="1"/>
</dbReference>
<organism evidence="5 6">
    <name type="scientific">Micromonospora tulbaghiae</name>
    <dbReference type="NCBI Taxonomy" id="479978"/>
    <lineage>
        <taxon>Bacteria</taxon>
        <taxon>Bacillati</taxon>
        <taxon>Actinomycetota</taxon>
        <taxon>Actinomycetes</taxon>
        <taxon>Micromonosporales</taxon>
        <taxon>Micromonosporaceae</taxon>
        <taxon>Micromonospora</taxon>
    </lineage>
</organism>
<dbReference type="PANTHER" id="PTHR44846">
    <property type="entry name" value="MANNOSYL-D-GLYCERATE TRANSPORT/METABOLISM SYSTEM REPRESSOR MNGR-RELATED"/>
    <property type="match status" value="1"/>
</dbReference>
<dbReference type="EMBL" id="CP024087">
    <property type="protein sequence ID" value="AYF26639.1"/>
    <property type="molecule type" value="Genomic_DNA"/>
</dbReference>
<dbReference type="InterPro" id="IPR028978">
    <property type="entry name" value="Chorismate_lyase_/UTRA_dom_sf"/>
</dbReference>
<dbReference type="SMART" id="SM00866">
    <property type="entry name" value="UTRA"/>
    <property type="match status" value="1"/>
</dbReference>
<dbReference type="InterPro" id="IPR036388">
    <property type="entry name" value="WH-like_DNA-bd_sf"/>
</dbReference>
<keyword evidence="2" id="KW-0238">DNA-binding</keyword>
<dbReference type="InterPro" id="IPR000524">
    <property type="entry name" value="Tscrpt_reg_HTH_GntR"/>
</dbReference>
<keyword evidence="3" id="KW-0804">Transcription</keyword>
<dbReference type="PRINTS" id="PR00035">
    <property type="entry name" value="HTHGNTR"/>
</dbReference>
<dbReference type="InterPro" id="IPR011663">
    <property type="entry name" value="UTRA"/>
</dbReference>
<evidence type="ECO:0000259" key="4">
    <source>
        <dbReference type="PROSITE" id="PS50949"/>
    </source>
</evidence>
<evidence type="ECO:0000313" key="6">
    <source>
        <dbReference type="Proteomes" id="UP000267804"/>
    </source>
</evidence>
<evidence type="ECO:0000313" key="5">
    <source>
        <dbReference type="EMBL" id="AYF26639.1"/>
    </source>
</evidence>
<dbReference type="AlphaFoldDB" id="A0A386WGK3"/>
<accession>A0A386WGK3</accession>
<protein>
    <submittedName>
        <fullName evidence="5">GntR family transcriptional regulator</fullName>
    </submittedName>
</protein>
<feature type="domain" description="HTH gntR-type" evidence="4">
    <location>
        <begin position="10"/>
        <end position="79"/>
    </location>
</feature>
<dbReference type="GO" id="GO:0003677">
    <property type="term" value="F:DNA binding"/>
    <property type="evidence" value="ECO:0007669"/>
    <property type="project" value="UniProtKB-KW"/>
</dbReference>
<dbReference type="Pfam" id="PF00392">
    <property type="entry name" value="GntR"/>
    <property type="match status" value="1"/>
</dbReference>
<dbReference type="SUPFAM" id="SSF64288">
    <property type="entry name" value="Chorismate lyase-like"/>
    <property type="match status" value="1"/>
</dbReference>
<evidence type="ECO:0000256" key="1">
    <source>
        <dbReference type="ARBA" id="ARBA00023015"/>
    </source>
</evidence>
<evidence type="ECO:0000256" key="2">
    <source>
        <dbReference type="ARBA" id="ARBA00023125"/>
    </source>
</evidence>